<evidence type="ECO:0000256" key="7">
    <source>
        <dbReference type="ARBA" id="ARBA00022801"/>
    </source>
</evidence>
<comment type="cofactor">
    <cofactor evidence="2">
        <name>Zn(2+)</name>
        <dbReference type="ChEBI" id="CHEBI:29105"/>
    </cofactor>
</comment>
<comment type="catalytic activity">
    <reaction evidence="9">
        <text>adenosine + H2O + H(+) = inosine + NH4(+)</text>
        <dbReference type="Rhea" id="RHEA:24408"/>
        <dbReference type="ChEBI" id="CHEBI:15377"/>
        <dbReference type="ChEBI" id="CHEBI:15378"/>
        <dbReference type="ChEBI" id="CHEBI:16335"/>
        <dbReference type="ChEBI" id="CHEBI:17596"/>
        <dbReference type="ChEBI" id="CHEBI:28938"/>
        <dbReference type="EC" id="3.5.4.4"/>
    </reaction>
    <physiologicalReaction direction="left-to-right" evidence="9">
        <dbReference type="Rhea" id="RHEA:24409"/>
    </physiologicalReaction>
</comment>
<evidence type="ECO:0000256" key="11">
    <source>
        <dbReference type="ARBA" id="ARBA00049893"/>
    </source>
</evidence>
<evidence type="ECO:0000256" key="8">
    <source>
        <dbReference type="ARBA" id="ARBA00022833"/>
    </source>
</evidence>
<gene>
    <name evidence="13" type="primary">pgeF</name>
    <name evidence="13" type="ORF">ACFOU2_03790</name>
</gene>
<comment type="caution">
    <text evidence="13">The sequence shown here is derived from an EMBL/GenBank/DDBJ whole genome shotgun (WGS) entry which is preliminary data.</text>
</comment>
<keyword evidence="14" id="KW-1185">Reference proteome</keyword>
<dbReference type="NCBIfam" id="TIGR00726">
    <property type="entry name" value="peptidoglycan editing factor PgeF"/>
    <property type="match status" value="1"/>
</dbReference>
<dbReference type="PANTHER" id="PTHR30616:SF2">
    <property type="entry name" value="PURINE NUCLEOSIDE PHOSPHORYLASE LACC1"/>
    <property type="match status" value="1"/>
</dbReference>
<sequence length="256" mass="28639">MKESDKLVVGFTTKNGGFSIEGYQTLNLGLHVQDVPSTVVANREVVAKQLEMPLSKWVCAEQVHQSRIAKVTKADSEKGVYDYKEGIPQTDGIYTNQTNILLTLCFADCVPLYFFAPKYNMIGLAHAGWRGTVENIGGKMIEKWMQEEGIPLHDIYAAIGPAIEACCYIVDDKVIDLVKNVLDDQETSFYSLVSEGQYALDLKEVNKQLLLKAGVSRENILMSTLCTSCEKDVFFSHRRDQGKTGRMLSFIGYKED</sequence>
<proteinExistence type="inferred from homology"/>
<evidence type="ECO:0000313" key="13">
    <source>
        <dbReference type="EMBL" id="MFC3882659.1"/>
    </source>
</evidence>
<evidence type="ECO:0000256" key="9">
    <source>
        <dbReference type="ARBA" id="ARBA00047989"/>
    </source>
</evidence>
<protein>
    <recommendedName>
        <fullName evidence="12">Purine nucleoside phosphorylase</fullName>
    </recommendedName>
</protein>
<evidence type="ECO:0000256" key="2">
    <source>
        <dbReference type="ARBA" id="ARBA00001947"/>
    </source>
</evidence>
<evidence type="ECO:0000256" key="12">
    <source>
        <dbReference type="RuleBase" id="RU361274"/>
    </source>
</evidence>
<evidence type="ECO:0000256" key="10">
    <source>
        <dbReference type="ARBA" id="ARBA00048968"/>
    </source>
</evidence>
<evidence type="ECO:0000256" key="4">
    <source>
        <dbReference type="ARBA" id="ARBA00007353"/>
    </source>
</evidence>
<comment type="catalytic activity">
    <reaction evidence="10">
        <text>adenosine + phosphate = alpha-D-ribose 1-phosphate + adenine</text>
        <dbReference type="Rhea" id="RHEA:27642"/>
        <dbReference type="ChEBI" id="CHEBI:16335"/>
        <dbReference type="ChEBI" id="CHEBI:16708"/>
        <dbReference type="ChEBI" id="CHEBI:43474"/>
        <dbReference type="ChEBI" id="CHEBI:57720"/>
        <dbReference type="EC" id="2.4.2.1"/>
    </reaction>
    <physiologicalReaction direction="left-to-right" evidence="10">
        <dbReference type="Rhea" id="RHEA:27643"/>
    </physiologicalReaction>
</comment>
<dbReference type="InterPro" id="IPR003730">
    <property type="entry name" value="Cu_polyphenol_OxRdtase"/>
</dbReference>
<dbReference type="SUPFAM" id="SSF64438">
    <property type="entry name" value="CNF1/YfiH-like putative cysteine hydrolases"/>
    <property type="match status" value="1"/>
</dbReference>
<keyword evidence="5" id="KW-0808">Transferase</keyword>
<comment type="catalytic activity">
    <reaction evidence="1">
        <text>inosine + phosphate = alpha-D-ribose 1-phosphate + hypoxanthine</text>
        <dbReference type="Rhea" id="RHEA:27646"/>
        <dbReference type="ChEBI" id="CHEBI:17368"/>
        <dbReference type="ChEBI" id="CHEBI:17596"/>
        <dbReference type="ChEBI" id="CHEBI:43474"/>
        <dbReference type="ChEBI" id="CHEBI:57720"/>
        <dbReference type="EC" id="2.4.2.1"/>
    </reaction>
    <physiologicalReaction direction="left-to-right" evidence="1">
        <dbReference type="Rhea" id="RHEA:27647"/>
    </physiologicalReaction>
</comment>
<keyword evidence="8" id="KW-0862">Zinc</keyword>
<keyword evidence="7" id="KW-0378">Hydrolase</keyword>
<dbReference type="EMBL" id="JBHRZT010000020">
    <property type="protein sequence ID" value="MFC3882659.1"/>
    <property type="molecule type" value="Genomic_DNA"/>
</dbReference>
<dbReference type="InterPro" id="IPR038371">
    <property type="entry name" value="Cu_polyphenol_OxRdtase_sf"/>
</dbReference>
<accession>A0ABV8B0J6</accession>
<comment type="similarity">
    <text evidence="4 12">Belongs to the purine nucleoside phosphorylase YfiH/LACC1 family.</text>
</comment>
<evidence type="ECO:0000256" key="6">
    <source>
        <dbReference type="ARBA" id="ARBA00022723"/>
    </source>
</evidence>
<organism evidence="13 14">
    <name type="scientific">Bacillus songklensis</name>
    <dbReference type="NCBI Taxonomy" id="1069116"/>
    <lineage>
        <taxon>Bacteria</taxon>
        <taxon>Bacillati</taxon>
        <taxon>Bacillota</taxon>
        <taxon>Bacilli</taxon>
        <taxon>Bacillales</taxon>
        <taxon>Bacillaceae</taxon>
        <taxon>Bacillus</taxon>
    </lineage>
</organism>
<evidence type="ECO:0000256" key="5">
    <source>
        <dbReference type="ARBA" id="ARBA00022679"/>
    </source>
</evidence>
<comment type="function">
    <text evidence="3">Purine nucleoside enzyme that catalyzes the phosphorolysis of adenosine and inosine nucleosides, yielding D-ribose 1-phosphate and the respective free bases, adenine and hypoxanthine. Also catalyzes the phosphorolysis of S-methyl-5'-thioadenosine into adenine and S-methyl-5-thio-alpha-D-ribose 1-phosphate. Also has adenosine deaminase activity.</text>
</comment>
<evidence type="ECO:0000256" key="1">
    <source>
        <dbReference type="ARBA" id="ARBA00000553"/>
    </source>
</evidence>
<dbReference type="Proteomes" id="UP001595752">
    <property type="component" value="Unassembled WGS sequence"/>
</dbReference>
<dbReference type="Pfam" id="PF02578">
    <property type="entry name" value="Cu-oxidase_4"/>
    <property type="match status" value="1"/>
</dbReference>
<dbReference type="RefSeq" id="WP_377913566.1">
    <property type="nucleotide sequence ID" value="NZ_JBHRZT010000020.1"/>
</dbReference>
<dbReference type="CDD" id="cd16833">
    <property type="entry name" value="YfiH"/>
    <property type="match status" value="1"/>
</dbReference>
<dbReference type="PANTHER" id="PTHR30616">
    <property type="entry name" value="UNCHARACTERIZED PROTEIN YFIH"/>
    <property type="match status" value="1"/>
</dbReference>
<dbReference type="InterPro" id="IPR011324">
    <property type="entry name" value="Cytotoxic_necrot_fac-like_cat"/>
</dbReference>
<keyword evidence="6" id="KW-0479">Metal-binding</keyword>
<comment type="catalytic activity">
    <reaction evidence="11">
        <text>S-methyl-5'-thioadenosine + phosphate = 5-(methylsulfanyl)-alpha-D-ribose 1-phosphate + adenine</text>
        <dbReference type="Rhea" id="RHEA:11852"/>
        <dbReference type="ChEBI" id="CHEBI:16708"/>
        <dbReference type="ChEBI" id="CHEBI:17509"/>
        <dbReference type="ChEBI" id="CHEBI:43474"/>
        <dbReference type="ChEBI" id="CHEBI:58533"/>
        <dbReference type="EC" id="2.4.2.28"/>
    </reaction>
    <physiologicalReaction direction="left-to-right" evidence="11">
        <dbReference type="Rhea" id="RHEA:11853"/>
    </physiologicalReaction>
</comment>
<name>A0ABV8B0J6_9BACI</name>
<reference evidence="14" key="1">
    <citation type="journal article" date="2019" name="Int. J. Syst. Evol. Microbiol.">
        <title>The Global Catalogue of Microorganisms (GCM) 10K type strain sequencing project: providing services to taxonomists for standard genome sequencing and annotation.</title>
        <authorList>
            <consortium name="The Broad Institute Genomics Platform"/>
            <consortium name="The Broad Institute Genome Sequencing Center for Infectious Disease"/>
            <person name="Wu L."/>
            <person name="Ma J."/>
        </authorList>
    </citation>
    <scope>NUCLEOTIDE SEQUENCE [LARGE SCALE GENOMIC DNA]</scope>
    <source>
        <strain evidence="14">CCUG 61889</strain>
    </source>
</reference>
<dbReference type="Gene3D" id="3.60.140.10">
    <property type="entry name" value="CNF1/YfiH-like putative cysteine hydrolases"/>
    <property type="match status" value="1"/>
</dbReference>
<evidence type="ECO:0000256" key="3">
    <source>
        <dbReference type="ARBA" id="ARBA00003215"/>
    </source>
</evidence>
<evidence type="ECO:0000313" key="14">
    <source>
        <dbReference type="Proteomes" id="UP001595752"/>
    </source>
</evidence>